<organism evidence="7">
    <name type="scientific">uncultured marine group II/III euryarchaeote AD1000_65_H04</name>
    <dbReference type="NCBI Taxonomy" id="1457796"/>
    <lineage>
        <taxon>Archaea</taxon>
        <taxon>Methanobacteriati</taxon>
        <taxon>Methanobacteriota</taxon>
        <taxon>environmental samples</taxon>
    </lineage>
</organism>
<dbReference type="GO" id="GO:0009307">
    <property type="term" value="P:DNA restriction-modification system"/>
    <property type="evidence" value="ECO:0007669"/>
    <property type="project" value="InterPro"/>
</dbReference>
<evidence type="ECO:0000256" key="5">
    <source>
        <dbReference type="ARBA" id="ARBA00022691"/>
    </source>
</evidence>
<dbReference type="InterPro" id="IPR012327">
    <property type="entry name" value="MeTrfase_D12"/>
</dbReference>
<comment type="similarity">
    <text evidence="1">Belongs to the N(4)/N(6)-methyltransferase family.</text>
</comment>
<dbReference type="AlphaFoldDB" id="A0A075G0K1"/>
<dbReference type="GO" id="GO:0009007">
    <property type="term" value="F:site-specific DNA-methyltransferase (adenine-specific) activity"/>
    <property type="evidence" value="ECO:0007669"/>
    <property type="project" value="UniProtKB-EC"/>
</dbReference>
<protein>
    <recommendedName>
        <fullName evidence="2">site-specific DNA-methyltransferase (adenine-specific)</fullName>
        <ecNumber evidence="2">2.1.1.72</ecNumber>
    </recommendedName>
</protein>
<dbReference type="NCBIfam" id="TIGR00571">
    <property type="entry name" value="dam"/>
    <property type="match status" value="1"/>
</dbReference>
<evidence type="ECO:0000256" key="1">
    <source>
        <dbReference type="ARBA" id="ARBA00006594"/>
    </source>
</evidence>
<dbReference type="GO" id="GO:0043565">
    <property type="term" value="F:sequence-specific DNA binding"/>
    <property type="evidence" value="ECO:0007669"/>
    <property type="project" value="TreeGrafter"/>
</dbReference>
<evidence type="ECO:0000256" key="3">
    <source>
        <dbReference type="ARBA" id="ARBA00022603"/>
    </source>
</evidence>
<keyword evidence="5" id="KW-0949">S-adenosyl-L-methionine</keyword>
<accession>A0A075G0K1</accession>
<evidence type="ECO:0000256" key="6">
    <source>
        <dbReference type="ARBA" id="ARBA00047942"/>
    </source>
</evidence>
<comment type="catalytic activity">
    <reaction evidence="6">
        <text>a 2'-deoxyadenosine in DNA + S-adenosyl-L-methionine = an N(6)-methyl-2'-deoxyadenosine in DNA + S-adenosyl-L-homocysteine + H(+)</text>
        <dbReference type="Rhea" id="RHEA:15197"/>
        <dbReference type="Rhea" id="RHEA-COMP:12418"/>
        <dbReference type="Rhea" id="RHEA-COMP:12419"/>
        <dbReference type="ChEBI" id="CHEBI:15378"/>
        <dbReference type="ChEBI" id="CHEBI:57856"/>
        <dbReference type="ChEBI" id="CHEBI:59789"/>
        <dbReference type="ChEBI" id="CHEBI:90615"/>
        <dbReference type="ChEBI" id="CHEBI:90616"/>
        <dbReference type="EC" id="2.1.1.72"/>
    </reaction>
</comment>
<dbReference type="GO" id="GO:0032259">
    <property type="term" value="P:methylation"/>
    <property type="evidence" value="ECO:0007669"/>
    <property type="project" value="UniProtKB-KW"/>
</dbReference>
<evidence type="ECO:0000313" key="7">
    <source>
        <dbReference type="EMBL" id="AIE95402.1"/>
    </source>
</evidence>
<reference evidence="7" key="1">
    <citation type="journal article" date="2014" name="Genome Biol. Evol.">
        <title>Pangenome evidence for extensive interdomain horizontal transfer affecting lineage core and shell genes in uncultured planktonic thaumarchaeota and euryarchaeota.</title>
        <authorList>
            <person name="Deschamps P."/>
            <person name="Zivanovic Y."/>
            <person name="Moreira D."/>
            <person name="Rodriguez-Valera F."/>
            <person name="Lopez-Garcia P."/>
        </authorList>
    </citation>
    <scope>NUCLEOTIDE SEQUENCE</scope>
</reference>
<dbReference type="PROSITE" id="PS00092">
    <property type="entry name" value="N6_MTASE"/>
    <property type="match status" value="1"/>
</dbReference>
<dbReference type="GO" id="GO:0006298">
    <property type="term" value="P:mismatch repair"/>
    <property type="evidence" value="ECO:0007669"/>
    <property type="project" value="TreeGrafter"/>
</dbReference>
<dbReference type="InterPro" id="IPR012263">
    <property type="entry name" value="M_m6A_EcoRV"/>
</dbReference>
<dbReference type="EMBL" id="KF900451">
    <property type="protein sequence ID" value="AIE95402.1"/>
    <property type="molecule type" value="Genomic_DNA"/>
</dbReference>
<dbReference type="PIRSF" id="PIRSF000398">
    <property type="entry name" value="M_m6A_EcoRV"/>
    <property type="match status" value="1"/>
</dbReference>
<dbReference type="PANTHER" id="PTHR30481">
    <property type="entry name" value="DNA ADENINE METHYLASE"/>
    <property type="match status" value="1"/>
</dbReference>
<dbReference type="REBASE" id="97827">
    <property type="entry name" value="M.UeuH04ORFAP"/>
</dbReference>
<evidence type="ECO:0000256" key="2">
    <source>
        <dbReference type="ARBA" id="ARBA00011900"/>
    </source>
</evidence>
<sequence>MAKIKPFVKWAGGKTQLIKKLDEYFPSFKGTYYEPFLGGGAVFFHLQPERSVLGDSNEELINLFQIIKDKPQELMERLDFHQTKVQDKEYYLDVRSWDIKELDGVEEAARTIYLNKTCFNGLYRVNSKGQFNVPFGRTPQGNPPQLYSKDNIEACSKALENAELRCQDFYEIVKETGPNDFVYLDPPYHAPNKASMYSKLAYSDELQDRVAQFYHNLHETGALVMMNNSATLDSLYEDYDSIKELFDNDSHYTAHHFDSKWSIGAVGEWRGKKGELMIINYLRDKYR</sequence>
<dbReference type="InterPro" id="IPR023095">
    <property type="entry name" value="Ade_MeTrfase_dom_2"/>
</dbReference>
<dbReference type="PANTHER" id="PTHR30481:SF3">
    <property type="entry name" value="DNA ADENINE METHYLASE"/>
    <property type="match status" value="1"/>
</dbReference>
<dbReference type="PRINTS" id="PR00505">
    <property type="entry name" value="D12N6MTFRASE"/>
</dbReference>
<dbReference type="InterPro" id="IPR002052">
    <property type="entry name" value="DNA_methylase_N6_adenine_CS"/>
</dbReference>
<dbReference type="InterPro" id="IPR029063">
    <property type="entry name" value="SAM-dependent_MTases_sf"/>
</dbReference>
<dbReference type="EC" id="2.1.1.72" evidence="2"/>
<dbReference type="GO" id="GO:1904047">
    <property type="term" value="F:S-adenosyl-L-methionine binding"/>
    <property type="evidence" value="ECO:0007669"/>
    <property type="project" value="TreeGrafter"/>
</dbReference>
<dbReference type="SUPFAM" id="SSF53335">
    <property type="entry name" value="S-adenosyl-L-methionine-dependent methyltransferases"/>
    <property type="match status" value="1"/>
</dbReference>
<proteinExistence type="inferred from homology"/>
<keyword evidence="4 7" id="KW-0808">Transferase</keyword>
<dbReference type="Pfam" id="PF02086">
    <property type="entry name" value="MethyltransfD12"/>
    <property type="match status" value="1"/>
</dbReference>
<evidence type="ECO:0000256" key="4">
    <source>
        <dbReference type="ARBA" id="ARBA00022679"/>
    </source>
</evidence>
<dbReference type="Gene3D" id="1.10.1020.10">
    <property type="entry name" value="Adenine-specific Methyltransferase, Domain 2"/>
    <property type="match status" value="1"/>
</dbReference>
<dbReference type="Gene3D" id="3.40.50.150">
    <property type="entry name" value="Vaccinia Virus protein VP39"/>
    <property type="match status" value="1"/>
</dbReference>
<keyword evidence="3 7" id="KW-0489">Methyltransferase</keyword>
<gene>
    <name evidence="7" type="primary">dam</name>
</gene>
<name>A0A075G0K1_9EURY</name>